<dbReference type="Proteomes" id="UP000015105">
    <property type="component" value="Chromosome 4D"/>
</dbReference>
<dbReference type="Gramene" id="AET4Gv20563200.1">
    <property type="protein sequence ID" value="AET4Gv20563200.1"/>
    <property type="gene ID" value="AET4Gv20563200"/>
</dbReference>
<name>A0A453IHM5_AEGTS</name>
<dbReference type="AlphaFoldDB" id="A0A453IHM5"/>
<keyword evidence="3" id="KW-1185">Reference proteome</keyword>
<reference evidence="2" key="3">
    <citation type="journal article" date="2017" name="Nature">
        <title>Genome sequence of the progenitor of the wheat D genome Aegilops tauschii.</title>
        <authorList>
            <person name="Luo M.C."/>
            <person name="Gu Y.Q."/>
            <person name="Puiu D."/>
            <person name="Wang H."/>
            <person name="Twardziok S.O."/>
            <person name="Deal K.R."/>
            <person name="Huo N."/>
            <person name="Zhu T."/>
            <person name="Wang L."/>
            <person name="Wang Y."/>
            <person name="McGuire P.E."/>
            <person name="Liu S."/>
            <person name="Long H."/>
            <person name="Ramasamy R.K."/>
            <person name="Rodriguez J.C."/>
            <person name="Van S.L."/>
            <person name="Yuan L."/>
            <person name="Wang Z."/>
            <person name="Xia Z."/>
            <person name="Xiao L."/>
            <person name="Anderson O.D."/>
            <person name="Ouyang S."/>
            <person name="Liang Y."/>
            <person name="Zimin A.V."/>
            <person name="Pertea G."/>
            <person name="Qi P."/>
            <person name="Bennetzen J.L."/>
            <person name="Dai X."/>
            <person name="Dawson M.W."/>
            <person name="Muller H.G."/>
            <person name="Kugler K."/>
            <person name="Rivarola-Duarte L."/>
            <person name="Spannagl M."/>
            <person name="Mayer K.F.X."/>
            <person name="Lu F.H."/>
            <person name="Bevan M.W."/>
            <person name="Leroy P."/>
            <person name="Li P."/>
            <person name="You F.M."/>
            <person name="Sun Q."/>
            <person name="Liu Z."/>
            <person name="Lyons E."/>
            <person name="Wicker T."/>
            <person name="Salzberg S.L."/>
            <person name="Devos K.M."/>
            <person name="Dvorak J."/>
        </authorList>
    </citation>
    <scope>NUCLEOTIDE SEQUENCE [LARGE SCALE GENOMIC DNA]</scope>
    <source>
        <strain evidence="2">cv. AL8/78</strain>
    </source>
</reference>
<sequence length="101" mass="10340">VAPPRGAWNGFNSDSGNPSSPRPCPAPARSSTQTSFKPTRLLLPSPPNRPKPSNPTLRAAAMGGAADLVLKAACDACGKASELYSTACRHATLCNSCAATM</sequence>
<reference evidence="2" key="5">
    <citation type="journal article" date="2021" name="G3 (Bethesda)">
        <title>Aegilops tauschii genome assembly Aet v5.0 features greater sequence contiguity and improved annotation.</title>
        <authorList>
            <person name="Wang L."/>
            <person name="Zhu T."/>
            <person name="Rodriguez J.C."/>
            <person name="Deal K.R."/>
            <person name="Dubcovsky J."/>
            <person name="McGuire P.E."/>
            <person name="Lux T."/>
            <person name="Spannagl M."/>
            <person name="Mayer K.F.X."/>
            <person name="Baldrich P."/>
            <person name="Meyers B.C."/>
            <person name="Huo N."/>
            <person name="Gu Y.Q."/>
            <person name="Zhou H."/>
            <person name="Devos K.M."/>
            <person name="Bennetzen J.L."/>
            <person name="Unver T."/>
            <person name="Budak H."/>
            <person name="Gulick P.J."/>
            <person name="Galiba G."/>
            <person name="Kalapos B."/>
            <person name="Nelson D.R."/>
            <person name="Li P."/>
            <person name="You F.M."/>
            <person name="Luo M.C."/>
            <person name="Dvorak J."/>
        </authorList>
    </citation>
    <scope>NUCLEOTIDE SEQUENCE [LARGE SCALE GENOMIC DNA]</scope>
    <source>
        <strain evidence="2">cv. AL8/78</strain>
    </source>
</reference>
<feature type="compositionally biased region" description="Pro residues" evidence="1">
    <location>
        <begin position="44"/>
        <end position="53"/>
    </location>
</feature>
<evidence type="ECO:0000256" key="1">
    <source>
        <dbReference type="SAM" id="MobiDB-lite"/>
    </source>
</evidence>
<protein>
    <submittedName>
        <fullName evidence="2">Uncharacterized protein</fullName>
    </submittedName>
</protein>
<accession>A0A453IHM5</accession>
<proteinExistence type="predicted"/>
<reference evidence="3" key="2">
    <citation type="journal article" date="2017" name="Nat. Plants">
        <title>The Aegilops tauschii genome reveals multiple impacts of transposons.</title>
        <authorList>
            <person name="Zhao G."/>
            <person name="Zou C."/>
            <person name="Li K."/>
            <person name="Wang K."/>
            <person name="Li T."/>
            <person name="Gao L."/>
            <person name="Zhang X."/>
            <person name="Wang H."/>
            <person name="Yang Z."/>
            <person name="Liu X."/>
            <person name="Jiang W."/>
            <person name="Mao L."/>
            <person name="Kong X."/>
            <person name="Jiao Y."/>
            <person name="Jia J."/>
        </authorList>
    </citation>
    <scope>NUCLEOTIDE SEQUENCE [LARGE SCALE GENOMIC DNA]</scope>
    <source>
        <strain evidence="3">cv. AL8/78</strain>
    </source>
</reference>
<feature type="region of interest" description="Disordered" evidence="1">
    <location>
        <begin position="1"/>
        <end position="58"/>
    </location>
</feature>
<dbReference type="EnsemblPlants" id="AET4Gv20563200.1">
    <property type="protein sequence ID" value="AET4Gv20563200.1"/>
    <property type="gene ID" value="AET4Gv20563200"/>
</dbReference>
<reference evidence="2" key="4">
    <citation type="submission" date="2019-03" db="UniProtKB">
        <authorList>
            <consortium name="EnsemblPlants"/>
        </authorList>
    </citation>
    <scope>IDENTIFICATION</scope>
</reference>
<evidence type="ECO:0000313" key="2">
    <source>
        <dbReference type="EnsemblPlants" id="AET4Gv20563200.1"/>
    </source>
</evidence>
<organism evidence="2 3">
    <name type="scientific">Aegilops tauschii subsp. strangulata</name>
    <name type="common">Goatgrass</name>
    <dbReference type="NCBI Taxonomy" id="200361"/>
    <lineage>
        <taxon>Eukaryota</taxon>
        <taxon>Viridiplantae</taxon>
        <taxon>Streptophyta</taxon>
        <taxon>Embryophyta</taxon>
        <taxon>Tracheophyta</taxon>
        <taxon>Spermatophyta</taxon>
        <taxon>Magnoliopsida</taxon>
        <taxon>Liliopsida</taxon>
        <taxon>Poales</taxon>
        <taxon>Poaceae</taxon>
        <taxon>BOP clade</taxon>
        <taxon>Pooideae</taxon>
        <taxon>Triticodae</taxon>
        <taxon>Triticeae</taxon>
        <taxon>Triticinae</taxon>
        <taxon>Aegilops</taxon>
    </lineage>
</organism>
<reference evidence="3" key="1">
    <citation type="journal article" date="2014" name="Science">
        <title>Ancient hybridizations among the ancestral genomes of bread wheat.</title>
        <authorList>
            <consortium name="International Wheat Genome Sequencing Consortium,"/>
            <person name="Marcussen T."/>
            <person name="Sandve S.R."/>
            <person name="Heier L."/>
            <person name="Spannagl M."/>
            <person name="Pfeifer M."/>
            <person name="Jakobsen K.S."/>
            <person name="Wulff B.B."/>
            <person name="Steuernagel B."/>
            <person name="Mayer K.F."/>
            <person name="Olsen O.A."/>
        </authorList>
    </citation>
    <scope>NUCLEOTIDE SEQUENCE [LARGE SCALE GENOMIC DNA]</scope>
    <source>
        <strain evidence="3">cv. AL8/78</strain>
    </source>
</reference>
<evidence type="ECO:0000313" key="3">
    <source>
        <dbReference type="Proteomes" id="UP000015105"/>
    </source>
</evidence>